<dbReference type="AlphaFoldDB" id="A0AAD8EFL6"/>
<organism evidence="2 3">
    <name type="scientific">Diploptera punctata</name>
    <name type="common">Pacific beetle cockroach</name>
    <dbReference type="NCBI Taxonomy" id="6984"/>
    <lineage>
        <taxon>Eukaryota</taxon>
        <taxon>Metazoa</taxon>
        <taxon>Ecdysozoa</taxon>
        <taxon>Arthropoda</taxon>
        <taxon>Hexapoda</taxon>
        <taxon>Insecta</taxon>
        <taxon>Pterygota</taxon>
        <taxon>Neoptera</taxon>
        <taxon>Polyneoptera</taxon>
        <taxon>Dictyoptera</taxon>
        <taxon>Blattodea</taxon>
        <taxon>Blaberoidea</taxon>
        <taxon>Blaberidae</taxon>
        <taxon>Diplopterinae</taxon>
        <taxon>Diploptera</taxon>
    </lineage>
</organism>
<feature type="transmembrane region" description="Helical" evidence="1">
    <location>
        <begin position="37"/>
        <end position="58"/>
    </location>
</feature>
<feature type="non-terminal residue" evidence="2">
    <location>
        <position position="59"/>
    </location>
</feature>
<comment type="caution">
    <text evidence="2">The sequence shown here is derived from an EMBL/GenBank/DDBJ whole genome shotgun (WGS) entry which is preliminary data.</text>
</comment>
<reference evidence="2" key="1">
    <citation type="journal article" date="2023" name="IScience">
        <title>Live-bearing cockroach genome reveals convergent evolutionary mechanisms linked to viviparity in insects and beyond.</title>
        <authorList>
            <person name="Fouks B."/>
            <person name="Harrison M.C."/>
            <person name="Mikhailova A.A."/>
            <person name="Marchal E."/>
            <person name="English S."/>
            <person name="Carruthers M."/>
            <person name="Jennings E.C."/>
            <person name="Chiamaka E.L."/>
            <person name="Frigard R.A."/>
            <person name="Pippel M."/>
            <person name="Attardo G.M."/>
            <person name="Benoit J.B."/>
            <person name="Bornberg-Bauer E."/>
            <person name="Tobe S.S."/>
        </authorList>
    </citation>
    <scope>NUCLEOTIDE SEQUENCE</scope>
    <source>
        <strain evidence="2">Stay&amp;Tobe</strain>
    </source>
</reference>
<keyword evidence="1" id="KW-1133">Transmembrane helix</keyword>
<sequence length="59" mass="6830">FTSRCTILKVMTFWCVCIWESCLDFRQSTKKLHTTDLLKLWLIGLPAFTFTAGINITLC</sequence>
<evidence type="ECO:0000313" key="3">
    <source>
        <dbReference type="Proteomes" id="UP001233999"/>
    </source>
</evidence>
<evidence type="ECO:0000256" key="1">
    <source>
        <dbReference type="SAM" id="Phobius"/>
    </source>
</evidence>
<protein>
    <submittedName>
        <fullName evidence="2">Uncharacterized protein</fullName>
    </submittedName>
</protein>
<reference evidence="2" key="2">
    <citation type="submission" date="2023-05" db="EMBL/GenBank/DDBJ databases">
        <authorList>
            <person name="Fouks B."/>
        </authorList>
    </citation>
    <scope>NUCLEOTIDE SEQUENCE</scope>
    <source>
        <strain evidence="2">Stay&amp;Tobe</strain>
        <tissue evidence="2">Testes</tissue>
    </source>
</reference>
<proteinExistence type="predicted"/>
<keyword evidence="1" id="KW-0472">Membrane</keyword>
<keyword evidence="1" id="KW-0812">Transmembrane</keyword>
<feature type="non-terminal residue" evidence="2">
    <location>
        <position position="1"/>
    </location>
</feature>
<name>A0AAD8EFL6_DIPPU</name>
<gene>
    <name evidence="2" type="ORF">L9F63_028146</name>
</gene>
<accession>A0AAD8EFL6</accession>
<keyword evidence="3" id="KW-1185">Reference proteome</keyword>
<dbReference type="Proteomes" id="UP001233999">
    <property type="component" value="Unassembled WGS sequence"/>
</dbReference>
<evidence type="ECO:0000313" key="2">
    <source>
        <dbReference type="EMBL" id="KAJ9588044.1"/>
    </source>
</evidence>
<dbReference type="EMBL" id="JASPKZ010005747">
    <property type="protein sequence ID" value="KAJ9588044.1"/>
    <property type="molecule type" value="Genomic_DNA"/>
</dbReference>